<protein>
    <recommendedName>
        <fullName evidence="3">protein O-GlcNAc transferase</fullName>
        <ecNumber evidence="3">2.4.1.255</ecNumber>
    </recommendedName>
</protein>
<evidence type="ECO:0000259" key="13">
    <source>
        <dbReference type="PROSITE" id="PS00486"/>
    </source>
</evidence>
<dbReference type="EC" id="2.4.1.255" evidence="3"/>
<evidence type="ECO:0000256" key="3">
    <source>
        <dbReference type="ARBA" id="ARBA00011970"/>
    </source>
</evidence>
<dbReference type="SMART" id="SM00533">
    <property type="entry name" value="MUTSd"/>
    <property type="match status" value="1"/>
</dbReference>
<dbReference type="SUPFAM" id="SSF52540">
    <property type="entry name" value="P-loop containing nucleoside triphosphate hydrolases"/>
    <property type="match status" value="1"/>
</dbReference>
<comment type="pathway">
    <text evidence="1">Protein modification; protein glycosylation.</text>
</comment>
<sequence>MVADGGLPTAAGRPDVPEAVVAPPPISLQLLDHQRQEKLAELLLCSGKTADALACADKALLAAPASAALLHLRGRCLLSAGNIPGAFASFMSVLAADPAHLPALLELASLYKARGLLQEARDVLERAVKAAPADERAGEGLATVLTDLGTAAKVSGRLDEAVQLYHAALRGVVASEAGRDRWREALQYYSRAIEVAPCYAQAHCNMGVIYKEEGRLEDAVAAYERALKAAPFYDLVRSNLAIALTDLGTLRKAQGDTAGGIALYDRALALSPRHADALYNLGVALAEPGPWNNAGVIYRERNELERASECYLAALNIRPNFPQSLNNLSVIYTSQGRAGEATALLQAATQACPSYAEAWNNLGVLQRDIGAVADAIASYERAASLAPEQPNAGPLRVGYVSPDLFTHSVSYFCEAPLTGHDREAVAAYVYDSTPRRDAKSERLRREAEAAGVMWRCVEGLGDDALAQLVRDDGIGVLVELTGHTAHNRLGMMARRPAPVQATWIGYPNSTGLAAIDYRLTDAICDPEDTKQTFVEELVRLPRCFLCYTPALDAPPVAPLPALNNGFITFGSFNALAKVSDDVLGLWARLLAAVPGSRLVLKNKPFACPQARALWMARMAALGVEAWRVDLLPLAPGNCEHLAQYALMDVSLDPFPYAGTTTTVESLFMGVPCISMVGGCHAHNVGASLLHTVGLADDWVVADTEAYLARAVAAAADLPRLAALRAGLRERLLSSPLCDAPSFVRSLEGVYRQLFARWLQETGSSSGGLNQVGVAGAVQLSSSPGAAEDGTAVSVSEEQQLPVEDESLEILEWPLVCRQVACFCRTPMAAERALAGLQLGSSQGESEALLQQTEEAQLADLPLAGILDLRPAINAAASGMVLNAKQLEGVAATLEAALRLRDVACQRGPEARFPLLARLADGICADEASTVAALRACIRGGNVTDEADPALAATRAARSSNLAALRSMVGAMARDMAARGAADSREPLLVRGRFCVAVRSNRRSELPKGSVKLGASSSGATAYIEPAPAVDLNNREIELAAREEEAEAAVMARLSAMLAGRAPQLASLVASVAELDIAAARGRHAQWMGSVKPQFVSRFEVEGPPPLCVQGAVHPLLLEPTLDPLPQPPSAEDQPFAANFQAVPSFWGAPGGSRGRSSEARRPRPLDLRVPAGISVVAITGPNTGGKTVTLKVAGLMALMAKAGLFLPIDAPGQDAAAPPVPRLHWFDAVLADIGDAQSLQQSLSTFSGHVRRLRRVLGAAGPLSLVLLDEVGSGTDPGEGAALARAVLDALAGRAGLTLATTHHAELKGAAVQDTRYANASMGFDTASLAPTYTLAWGEAGASNALDIAAALGFDAAVVGDARRLAASEEAARAEAAADMERVAASVERQLAELRDRLQRRREARAARESRLAELRSRERDLAAVRANVQRGPALVEQVVARRVLEVQLSLAGFRRGELEPAVLAQRLEDLEAQLPPRLRPGQQGPGGAGADIGLVPVASQLKAGDSVMVPKKGQLGYGTVHKVVGDMVVVATLMGRVKVAADEVVLTDDAAAAAREAAERRQQGQLAGEGNSAQGRRDSAYADLMLRVDEALSALQTN</sequence>
<gene>
    <name evidence="14" type="ORF">MNEG_0970</name>
</gene>
<dbReference type="Pfam" id="PF13432">
    <property type="entry name" value="TPR_16"/>
    <property type="match status" value="1"/>
</dbReference>
<dbReference type="SUPFAM" id="SSF48334">
    <property type="entry name" value="DNA repair protein MutS, domain III"/>
    <property type="match status" value="1"/>
</dbReference>
<dbReference type="PANTHER" id="PTHR44835">
    <property type="entry name" value="UDP-N-ACETYLGLUCOSAMINE--PEPTIDE N-ACETYLGLUCOSAMINYLTRANSFERASE SPINDLY-RELATED"/>
    <property type="match status" value="1"/>
</dbReference>
<dbReference type="Pfam" id="PF00515">
    <property type="entry name" value="TPR_1"/>
    <property type="match status" value="1"/>
</dbReference>
<dbReference type="Gene3D" id="3.40.50.300">
    <property type="entry name" value="P-loop containing nucleotide triphosphate hydrolases"/>
    <property type="match status" value="1"/>
</dbReference>
<dbReference type="GO" id="GO:0006298">
    <property type="term" value="P:mismatch repair"/>
    <property type="evidence" value="ECO:0007669"/>
    <property type="project" value="InterPro"/>
</dbReference>
<feature type="repeat" description="TPR" evidence="11">
    <location>
        <begin position="241"/>
        <end position="274"/>
    </location>
</feature>
<keyword evidence="4 14" id="KW-0328">Glycosyltransferase</keyword>
<evidence type="ECO:0000256" key="6">
    <source>
        <dbReference type="ARBA" id="ARBA00022737"/>
    </source>
</evidence>
<evidence type="ECO:0000256" key="8">
    <source>
        <dbReference type="ARBA" id="ARBA00022803"/>
    </source>
</evidence>
<dbReference type="PANTHER" id="PTHR44835:SF1">
    <property type="entry name" value="PROTEIN O-GLCNAC TRANSFERASE"/>
    <property type="match status" value="1"/>
</dbReference>
<dbReference type="InterPro" id="IPR051939">
    <property type="entry name" value="Glycosyltr_41/O-GlcNAc_trsf"/>
</dbReference>
<dbReference type="InterPro" id="IPR011990">
    <property type="entry name" value="TPR-like_helical_dom_sf"/>
</dbReference>
<keyword evidence="5 14" id="KW-0808">Transferase</keyword>
<dbReference type="InterPro" id="IPR019734">
    <property type="entry name" value="TPR_rpt"/>
</dbReference>
<dbReference type="GO" id="GO:0005524">
    <property type="term" value="F:ATP binding"/>
    <property type="evidence" value="ECO:0007669"/>
    <property type="project" value="UniProtKB-KW"/>
</dbReference>
<evidence type="ECO:0000256" key="9">
    <source>
        <dbReference type="ARBA" id="ARBA00022840"/>
    </source>
</evidence>
<evidence type="ECO:0000313" key="14">
    <source>
        <dbReference type="EMBL" id="KIZ06976.1"/>
    </source>
</evidence>
<dbReference type="Proteomes" id="UP000054498">
    <property type="component" value="Unassembled WGS sequence"/>
</dbReference>
<dbReference type="Pfam" id="PF13844">
    <property type="entry name" value="Glyco_transf_41"/>
    <property type="match status" value="2"/>
</dbReference>
<dbReference type="InterPro" id="IPR000432">
    <property type="entry name" value="DNA_mismatch_repair_MutS_C"/>
</dbReference>
<evidence type="ECO:0000256" key="4">
    <source>
        <dbReference type="ARBA" id="ARBA00022676"/>
    </source>
</evidence>
<evidence type="ECO:0000256" key="11">
    <source>
        <dbReference type="PROSITE-ProRule" id="PRU00339"/>
    </source>
</evidence>
<feature type="repeat" description="TPR" evidence="11">
    <location>
        <begin position="356"/>
        <end position="389"/>
    </location>
</feature>
<reference evidence="14 15" key="1">
    <citation type="journal article" date="2013" name="BMC Genomics">
        <title>Reconstruction of the lipid metabolism for the microalga Monoraphidium neglectum from its genome sequence reveals characteristics suitable for biofuel production.</title>
        <authorList>
            <person name="Bogen C."/>
            <person name="Al-Dilaimi A."/>
            <person name="Albersmeier A."/>
            <person name="Wichmann J."/>
            <person name="Grundmann M."/>
            <person name="Rupp O."/>
            <person name="Lauersen K.J."/>
            <person name="Blifernez-Klassen O."/>
            <person name="Kalinowski J."/>
            <person name="Goesmann A."/>
            <person name="Mussgnug J.H."/>
            <person name="Kruse O."/>
        </authorList>
    </citation>
    <scope>NUCLEOTIDE SEQUENCE [LARGE SCALE GENOMIC DNA]</scope>
    <source>
        <strain evidence="14 15">SAG 48.87</strain>
    </source>
</reference>
<evidence type="ECO:0000256" key="2">
    <source>
        <dbReference type="ARBA" id="ARBA00005386"/>
    </source>
</evidence>
<dbReference type="SUPFAM" id="SSF48452">
    <property type="entry name" value="TPR-like"/>
    <property type="match status" value="2"/>
</dbReference>
<evidence type="ECO:0000313" key="15">
    <source>
        <dbReference type="Proteomes" id="UP000054498"/>
    </source>
</evidence>
<feature type="coiled-coil region" evidence="12">
    <location>
        <begin position="1377"/>
        <end position="1404"/>
    </location>
</feature>
<dbReference type="NCBIfam" id="TIGR01069">
    <property type="entry name" value="mutS2"/>
    <property type="match status" value="1"/>
</dbReference>
<dbReference type="KEGG" id="mng:MNEG_0970"/>
<dbReference type="Gene3D" id="1.25.40.10">
    <property type="entry name" value="Tetratricopeptide repeat domain"/>
    <property type="match status" value="4"/>
</dbReference>
<feature type="repeat" description="TPR" evidence="11">
    <location>
        <begin position="101"/>
        <end position="134"/>
    </location>
</feature>
<dbReference type="GO" id="GO:0030983">
    <property type="term" value="F:mismatched DNA binding"/>
    <property type="evidence" value="ECO:0007669"/>
    <property type="project" value="InterPro"/>
</dbReference>
<dbReference type="GO" id="GO:0045910">
    <property type="term" value="P:negative regulation of DNA recombination"/>
    <property type="evidence" value="ECO:0007669"/>
    <property type="project" value="InterPro"/>
</dbReference>
<evidence type="ECO:0000256" key="12">
    <source>
        <dbReference type="SAM" id="Coils"/>
    </source>
</evidence>
<dbReference type="PROSITE" id="PS50293">
    <property type="entry name" value="TPR_REGION"/>
    <property type="match status" value="1"/>
</dbReference>
<dbReference type="InterPro" id="IPR027417">
    <property type="entry name" value="P-loop_NTPase"/>
</dbReference>
<keyword evidence="8 11" id="KW-0802">TPR repeat</keyword>
<keyword evidence="6" id="KW-0677">Repeat</keyword>
<dbReference type="GO" id="GO:0016887">
    <property type="term" value="F:ATP hydrolysis activity"/>
    <property type="evidence" value="ECO:0007669"/>
    <property type="project" value="InterPro"/>
</dbReference>
<dbReference type="UniPathway" id="UPA00378"/>
<dbReference type="Gene3D" id="3.40.50.11380">
    <property type="match status" value="1"/>
</dbReference>
<dbReference type="InterPro" id="IPR029489">
    <property type="entry name" value="OGT/SEC/SPY_C"/>
</dbReference>
<feature type="repeat" description="TPR" evidence="11">
    <location>
        <begin position="288"/>
        <end position="321"/>
    </location>
</feature>
<organism evidence="14 15">
    <name type="scientific">Monoraphidium neglectum</name>
    <dbReference type="NCBI Taxonomy" id="145388"/>
    <lineage>
        <taxon>Eukaryota</taxon>
        <taxon>Viridiplantae</taxon>
        <taxon>Chlorophyta</taxon>
        <taxon>core chlorophytes</taxon>
        <taxon>Chlorophyceae</taxon>
        <taxon>CS clade</taxon>
        <taxon>Sphaeropleales</taxon>
        <taxon>Selenastraceae</taxon>
        <taxon>Monoraphidium</taxon>
    </lineage>
</organism>
<dbReference type="Gene3D" id="3.40.50.2000">
    <property type="entry name" value="Glycogen Phosphorylase B"/>
    <property type="match status" value="1"/>
</dbReference>
<accession>A0A0D2NRQ5</accession>
<dbReference type="PROSITE" id="PS00486">
    <property type="entry name" value="DNA_MISMATCH_REPAIR_2"/>
    <property type="match status" value="1"/>
</dbReference>
<comment type="similarity">
    <text evidence="2">Belongs to the glycosyltransferase 41 family. O-GlcNAc transferase subfamily.</text>
</comment>
<evidence type="ECO:0000256" key="10">
    <source>
        <dbReference type="ARBA" id="ARBA00023125"/>
    </source>
</evidence>
<evidence type="ECO:0000256" key="7">
    <source>
        <dbReference type="ARBA" id="ARBA00022741"/>
    </source>
</evidence>
<dbReference type="Pfam" id="PF13181">
    <property type="entry name" value="TPR_8"/>
    <property type="match status" value="1"/>
</dbReference>
<feature type="domain" description="DNA mismatch repair proteins mutS family" evidence="13">
    <location>
        <begin position="1264"/>
        <end position="1280"/>
    </location>
</feature>
<dbReference type="InterPro" id="IPR036187">
    <property type="entry name" value="DNA_mismatch_repair_MutS_sf"/>
</dbReference>
<keyword evidence="12" id="KW-0175">Coiled coil</keyword>
<keyword evidence="9" id="KW-0067">ATP-binding</keyword>
<evidence type="ECO:0000256" key="1">
    <source>
        <dbReference type="ARBA" id="ARBA00004922"/>
    </source>
</evidence>
<dbReference type="OrthoDB" id="9991317at2759"/>
<dbReference type="RefSeq" id="XP_013905995.1">
    <property type="nucleotide sequence ID" value="XM_014050541.1"/>
</dbReference>
<dbReference type="Pfam" id="PF13414">
    <property type="entry name" value="TPR_11"/>
    <property type="match status" value="1"/>
</dbReference>
<dbReference type="STRING" id="145388.A0A0D2NRQ5"/>
<dbReference type="GO" id="GO:0097363">
    <property type="term" value="F:protein O-acetylglucosaminyltransferase activity"/>
    <property type="evidence" value="ECO:0007669"/>
    <property type="project" value="UniProtKB-EC"/>
</dbReference>
<name>A0A0D2NRQ5_9CHLO</name>
<feature type="repeat" description="TPR" evidence="11">
    <location>
        <begin position="200"/>
        <end position="233"/>
    </location>
</feature>
<dbReference type="PROSITE" id="PS50005">
    <property type="entry name" value="TPR"/>
    <property type="match status" value="5"/>
</dbReference>
<dbReference type="SMART" id="SM00028">
    <property type="entry name" value="TPR"/>
    <property type="match status" value="9"/>
</dbReference>
<dbReference type="Pfam" id="PF00488">
    <property type="entry name" value="MutS_V"/>
    <property type="match status" value="1"/>
</dbReference>
<keyword evidence="10" id="KW-0238">DNA-binding</keyword>
<dbReference type="SMART" id="SM00534">
    <property type="entry name" value="MUTSac"/>
    <property type="match status" value="1"/>
</dbReference>
<proteinExistence type="inferred from homology"/>
<dbReference type="GO" id="GO:0004519">
    <property type="term" value="F:endonuclease activity"/>
    <property type="evidence" value="ECO:0007669"/>
    <property type="project" value="InterPro"/>
</dbReference>
<evidence type="ECO:0000256" key="5">
    <source>
        <dbReference type="ARBA" id="ARBA00022679"/>
    </source>
</evidence>
<dbReference type="EMBL" id="KK100309">
    <property type="protein sequence ID" value="KIZ06976.1"/>
    <property type="molecule type" value="Genomic_DNA"/>
</dbReference>
<dbReference type="GeneID" id="25727088"/>
<dbReference type="Pfam" id="PF14559">
    <property type="entry name" value="TPR_19"/>
    <property type="match status" value="1"/>
</dbReference>
<dbReference type="InterPro" id="IPR007696">
    <property type="entry name" value="DNA_mismatch_repair_MutS_core"/>
</dbReference>
<keyword evidence="7" id="KW-0547">Nucleotide-binding</keyword>
<keyword evidence="15" id="KW-1185">Reference proteome</keyword>
<dbReference type="InterPro" id="IPR005747">
    <property type="entry name" value="MutS2"/>
</dbReference>